<evidence type="ECO:0000313" key="14">
    <source>
        <dbReference type="Proteomes" id="UP000838412"/>
    </source>
</evidence>
<dbReference type="Pfam" id="PF00067">
    <property type="entry name" value="p450"/>
    <property type="match status" value="1"/>
</dbReference>
<evidence type="ECO:0000256" key="9">
    <source>
        <dbReference type="ARBA" id="ARBA00043906"/>
    </source>
</evidence>
<dbReference type="InterPro" id="IPR050705">
    <property type="entry name" value="Cytochrome_P450_3A"/>
</dbReference>
<dbReference type="InterPro" id="IPR001128">
    <property type="entry name" value="Cyt_P450"/>
</dbReference>
<evidence type="ECO:0000256" key="1">
    <source>
        <dbReference type="ARBA" id="ARBA00004174"/>
    </source>
</evidence>
<protein>
    <submittedName>
        <fullName evidence="13">CYP3A7 protein</fullName>
    </submittedName>
</protein>
<comment type="function">
    <text evidence="9">Cytochromes P450 are a group of heme-thiolate monooxygenases. They oxidize a variety of structurally unrelated compounds, including steroids, fatty acids, and xenobiotics.</text>
</comment>
<dbReference type="OrthoDB" id="2789670at2759"/>
<dbReference type="InterPro" id="IPR002401">
    <property type="entry name" value="Cyt_P450_E_grp-I"/>
</dbReference>
<evidence type="ECO:0000256" key="6">
    <source>
        <dbReference type="ARBA" id="ARBA00022848"/>
    </source>
</evidence>
<dbReference type="CDD" id="cd11055">
    <property type="entry name" value="CYP3A-like"/>
    <property type="match status" value="1"/>
</dbReference>
<evidence type="ECO:0000256" key="3">
    <source>
        <dbReference type="ARBA" id="ARBA00010617"/>
    </source>
</evidence>
<gene>
    <name evidence="13" type="primary">CYP3A7</name>
    <name evidence="13" type="ORF">BLAG_LOCUS2007</name>
</gene>
<comment type="similarity">
    <text evidence="3 11">Belongs to the cytochrome P450 family.</text>
</comment>
<keyword evidence="4 10" id="KW-0349">Heme</keyword>
<dbReference type="PANTHER" id="PTHR24302:SF15">
    <property type="entry name" value="FATTY-ACID PEROXYGENASE"/>
    <property type="match status" value="1"/>
</dbReference>
<keyword evidence="12" id="KW-1133">Transmembrane helix</keyword>
<dbReference type="PRINTS" id="PR00463">
    <property type="entry name" value="EP450I"/>
</dbReference>
<evidence type="ECO:0000256" key="8">
    <source>
        <dbReference type="ARBA" id="ARBA00023004"/>
    </source>
</evidence>
<comment type="subcellular location">
    <subcellularLocation>
        <location evidence="2">Endoplasmic reticulum membrane</location>
        <topology evidence="2">Peripheral membrane protein</topology>
    </subcellularLocation>
    <subcellularLocation>
        <location evidence="1">Microsome membrane</location>
        <topology evidence="1">Peripheral membrane protein</topology>
    </subcellularLocation>
</comment>
<keyword evidence="12" id="KW-0472">Membrane</keyword>
<evidence type="ECO:0000256" key="4">
    <source>
        <dbReference type="ARBA" id="ARBA00022617"/>
    </source>
</evidence>
<feature type="transmembrane region" description="Helical" evidence="12">
    <location>
        <begin position="6"/>
        <end position="27"/>
    </location>
</feature>
<dbReference type="PANTHER" id="PTHR24302">
    <property type="entry name" value="CYTOCHROME P450 FAMILY 3"/>
    <property type="match status" value="1"/>
</dbReference>
<dbReference type="AlphaFoldDB" id="A0A8J9VVT2"/>
<accession>A0A8J9VVT2</accession>
<evidence type="ECO:0000256" key="5">
    <source>
        <dbReference type="ARBA" id="ARBA00022723"/>
    </source>
</evidence>
<proteinExistence type="inferred from homology"/>
<keyword evidence="6" id="KW-0492">Microsome</keyword>
<keyword evidence="12" id="KW-0812">Transmembrane</keyword>
<dbReference type="SUPFAM" id="SSF48264">
    <property type="entry name" value="Cytochrome P450"/>
    <property type="match status" value="1"/>
</dbReference>
<evidence type="ECO:0000256" key="7">
    <source>
        <dbReference type="ARBA" id="ARBA00023002"/>
    </source>
</evidence>
<evidence type="ECO:0000313" key="13">
    <source>
        <dbReference type="EMBL" id="CAH1233161.1"/>
    </source>
</evidence>
<evidence type="ECO:0000256" key="11">
    <source>
        <dbReference type="RuleBase" id="RU000461"/>
    </source>
</evidence>
<keyword evidence="6" id="KW-0256">Endoplasmic reticulum</keyword>
<comment type="cofactor">
    <cofactor evidence="10">
        <name>heme</name>
        <dbReference type="ChEBI" id="CHEBI:30413"/>
    </cofactor>
</comment>
<evidence type="ECO:0000256" key="12">
    <source>
        <dbReference type="SAM" id="Phobius"/>
    </source>
</evidence>
<dbReference type="GO" id="GO:0005506">
    <property type="term" value="F:iron ion binding"/>
    <property type="evidence" value="ECO:0007669"/>
    <property type="project" value="InterPro"/>
</dbReference>
<dbReference type="GO" id="GO:0016705">
    <property type="term" value="F:oxidoreductase activity, acting on paired donors, with incorporation or reduction of molecular oxygen"/>
    <property type="evidence" value="ECO:0007669"/>
    <property type="project" value="InterPro"/>
</dbReference>
<evidence type="ECO:0000256" key="10">
    <source>
        <dbReference type="PIRSR" id="PIRSR602401-1"/>
    </source>
</evidence>
<dbReference type="GO" id="GO:0005789">
    <property type="term" value="C:endoplasmic reticulum membrane"/>
    <property type="evidence" value="ECO:0007669"/>
    <property type="project" value="UniProtKB-SubCell"/>
</dbReference>
<dbReference type="Proteomes" id="UP000838412">
    <property type="component" value="Chromosome 1"/>
</dbReference>
<sequence>MATEWNLLSLTYGLLLSFAILFCIYMYRTMSILRMLGVSGPTPLPFVGNLLTYRKGQRAAFAEWRRKYGRVYRIFEGLNPKLVVSDRDMVKQILVEDSTSFPFRKPLPIPTGLPSEGLTNASSISDHRRRRGVLTPAFSPEKLKMMVPLINRCADHLMETLEKMSREGTPFDAKRVFGCFSMDVIASTAFGIDVNSHKHPQDPFVQNAKKVDITEITALPPSVIIAGILSTFLPKYVLHKLGFAIFPADSVSFFRGVLKDIISKRTKLPPDQRRVDLLELMTRSNEDNIHNQDDVSKIRGLSQDEIITQTVAFFVAGYSSSSGLLANVALYLTKNPDVMDKLQHEMASVVKKTGEIQHEDIQRLEYMDMVLMETLRMVQFIRIPRLCIKDTTMKWITVPAGTEVVIYTGDLHMDPGYWKDPMTFNPERFSKEERAKQDPCTFLAFGAGPHKCIGMRLALMASKIALARLLQKYRFVPCPQTPVSTII</sequence>
<feature type="binding site" description="axial binding residue" evidence="10">
    <location>
        <position position="452"/>
    </location>
    <ligand>
        <name>heme</name>
        <dbReference type="ChEBI" id="CHEBI:30413"/>
    </ligand>
    <ligandPart>
        <name>Fe</name>
        <dbReference type="ChEBI" id="CHEBI:18248"/>
    </ligandPart>
</feature>
<keyword evidence="8 10" id="KW-0408">Iron</keyword>
<keyword evidence="14" id="KW-1185">Reference proteome</keyword>
<dbReference type="InterPro" id="IPR036396">
    <property type="entry name" value="Cyt_P450_sf"/>
</dbReference>
<dbReference type="GO" id="GO:0008395">
    <property type="term" value="F:steroid hydroxylase activity"/>
    <property type="evidence" value="ECO:0007669"/>
    <property type="project" value="TreeGrafter"/>
</dbReference>
<name>A0A8J9VVT2_BRALA</name>
<dbReference type="EMBL" id="OV696686">
    <property type="protein sequence ID" value="CAH1233161.1"/>
    <property type="molecule type" value="Genomic_DNA"/>
</dbReference>
<evidence type="ECO:0000256" key="2">
    <source>
        <dbReference type="ARBA" id="ARBA00004406"/>
    </source>
</evidence>
<dbReference type="GO" id="GO:0020037">
    <property type="term" value="F:heme binding"/>
    <property type="evidence" value="ECO:0007669"/>
    <property type="project" value="InterPro"/>
</dbReference>
<dbReference type="PROSITE" id="PS00086">
    <property type="entry name" value="CYTOCHROME_P450"/>
    <property type="match status" value="1"/>
</dbReference>
<keyword evidence="11" id="KW-0503">Monooxygenase</keyword>
<keyword evidence="5 10" id="KW-0479">Metal-binding</keyword>
<reference evidence="13" key="1">
    <citation type="submission" date="2022-01" db="EMBL/GenBank/DDBJ databases">
        <authorList>
            <person name="Braso-Vives M."/>
        </authorList>
    </citation>
    <scope>NUCLEOTIDE SEQUENCE</scope>
</reference>
<dbReference type="Gene3D" id="1.10.630.10">
    <property type="entry name" value="Cytochrome P450"/>
    <property type="match status" value="1"/>
</dbReference>
<dbReference type="FunFam" id="1.10.630.10:FF:000042">
    <property type="entry name" value="Cytochrome P450"/>
    <property type="match status" value="1"/>
</dbReference>
<organism evidence="13 14">
    <name type="scientific">Branchiostoma lanceolatum</name>
    <name type="common">Common lancelet</name>
    <name type="synonym">Amphioxus lanceolatum</name>
    <dbReference type="NCBI Taxonomy" id="7740"/>
    <lineage>
        <taxon>Eukaryota</taxon>
        <taxon>Metazoa</taxon>
        <taxon>Chordata</taxon>
        <taxon>Cephalochordata</taxon>
        <taxon>Leptocardii</taxon>
        <taxon>Amphioxiformes</taxon>
        <taxon>Branchiostomatidae</taxon>
        <taxon>Branchiostoma</taxon>
    </lineage>
</organism>
<dbReference type="InterPro" id="IPR017972">
    <property type="entry name" value="Cyt_P450_CS"/>
</dbReference>
<keyword evidence="7 11" id="KW-0560">Oxidoreductase</keyword>